<accession>A0A1H9VQW8</accession>
<dbReference type="Proteomes" id="UP000199028">
    <property type="component" value="Unassembled WGS sequence"/>
</dbReference>
<reference evidence="4" key="1">
    <citation type="submission" date="2016-10" db="EMBL/GenBank/DDBJ databases">
        <authorList>
            <person name="Varghese N."/>
            <person name="Submissions S."/>
        </authorList>
    </citation>
    <scope>NUCLEOTIDE SEQUENCE [LARGE SCALE GENOMIC DNA]</scope>
    <source>
        <strain evidence="4">CGMCC 4.578</strain>
    </source>
</reference>
<evidence type="ECO:0000256" key="1">
    <source>
        <dbReference type="ARBA" id="ARBA00006817"/>
    </source>
</evidence>
<dbReference type="EMBL" id="FOFT01000010">
    <property type="protein sequence ID" value="SES23757.1"/>
    <property type="molecule type" value="Genomic_DNA"/>
</dbReference>
<evidence type="ECO:0000313" key="4">
    <source>
        <dbReference type="Proteomes" id="UP000199028"/>
    </source>
</evidence>
<protein>
    <submittedName>
        <fullName evidence="3">Uncharacterized conserved protein YndB, AHSA1/START domain</fullName>
    </submittedName>
</protein>
<sequence length="173" mass="18902">MTDRSYEDGKLVIRRHYKAEREDVWDAITTPERLVRWFLPISGDLRPGGRYQLEGNAGGEVVRCERPSEIGLTWEMGGGVTEVVVRLEPDGDSTVLTLSHSPVPGELVPNASPTMWGLGAGWEMGLHALEDFLAGDLPEGAAKDWIATASQEDLMAAGVRAQQISDAWTEVLS</sequence>
<name>A0A1H9VQW8_9PSEU</name>
<gene>
    <name evidence="3" type="ORF">SAMN05216195_110230</name>
</gene>
<dbReference type="InterPro" id="IPR013538">
    <property type="entry name" value="ASHA1/2-like_C"/>
</dbReference>
<comment type="similarity">
    <text evidence="1">Belongs to the AHA1 family.</text>
</comment>
<dbReference type="Gene3D" id="3.30.530.20">
    <property type="match status" value="1"/>
</dbReference>
<dbReference type="Pfam" id="PF08327">
    <property type="entry name" value="AHSA1"/>
    <property type="match status" value="1"/>
</dbReference>
<dbReference type="CDD" id="cd08899">
    <property type="entry name" value="SRPBCC_CalC_Aha1-like_6"/>
    <property type="match status" value="1"/>
</dbReference>
<dbReference type="InterPro" id="IPR023393">
    <property type="entry name" value="START-like_dom_sf"/>
</dbReference>
<evidence type="ECO:0000313" key="3">
    <source>
        <dbReference type="EMBL" id="SES23757.1"/>
    </source>
</evidence>
<dbReference type="AlphaFoldDB" id="A0A1H9VQW8"/>
<keyword evidence="4" id="KW-1185">Reference proteome</keyword>
<evidence type="ECO:0000259" key="2">
    <source>
        <dbReference type="Pfam" id="PF08327"/>
    </source>
</evidence>
<feature type="domain" description="Activator of Hsp90 ATPase homologue 1/2-like C-terminal" evidence="2">
    <location>
        <begin position="18"/>
        <end position="133"/>
    </location>
</feature>
<dbReference type="RefSeq" id="WP_245983592.1">
    <property type="nucleotide sequence ID" value="NZ_FOFT01000010.1"/>
</dbReference>
<organism evidence="3 4">
    <name type="scientific">Lentzea flaviverrucosa</name>
    <dbReference type="NCBI Taxonomy" id="200379"/>
    <lineage>
        <taxon>Bacteria</taxon>
        <taxon>Bacillati</taxon>
        <taxon>Actinomycetota</taxon>
        <taxon>Actinomycetes</taxon>
        <taxon>Pseudonocardiales</taxon>
        <taxon>Pseudonocardiaceae</taxon>
        <taxon>Lentzea</taxon>
    </lineage>
</organism>
<dbReference type="SUPFAM" id="SSF55961">
    <property type="entry name" value="Bet v1-like"/>
    <property type="match status" value="1"/>
</dbReference>
<proteinExistence type="inferred from homology"/>